<dbReference type="EMBL" id="AP018933">
    <property type="protein sequence ID" value="BBG29045.1"/>
    <property type="molecule type" value="Genomic_DNA"/>
</dbReference>
<dbReference type="Pfam" id="PF12706">
    <property type="entry name" value="Lactamase_B_2"/>
    <property type="match status" value="1"/>
</dbReference>
<dbReference type="InterPro" id="IPR001279">
    <property type="entry name" value="Metallo-B-lactamas"/>
</dbReference>
<reference evidence="2 3" key="1">
    <citation type="submission" date="2018-09" db="EMBL/GenBank/DDBJ databases">
        <title>Zymobacter palmae IAM14233 (=T109) whole genome analysis.</title>
        <authorList>
            <person name="Yanase H."/>
        </authorList>
    </citation>
    <scope>NUCLEOTIDE SEQUENCE [LARGE SCALE GENOMIC DNA]</scope>
    <source>
        <strain evidence="2 3">IAM14233</strain>
    </source>
</reference>
<dbReference type="InterPro" id="IPR036866">
    <property type="entry name" value="RibonucZ/Hydroxyglut_hydro"/>
</dbReference>
<gene>
    <name evidence="2" type="ORF">ZBT109_0247</name>
</gene>
<keyword evidence="3" id="KW-1185">Reference proteome</keyword>
<dbReference type="STRING" id="1123510.GCA_000620025_02367"/>
<keyword evidence="2" id="KW-0378">Hydrolase</keyword>
<sequence>MAQRGRPLWTMALKSLLGGYRYRGPRTGHFDGERFGNQPGLRRIGFRDLWQLRRERRHMTPWSWEEIPAAPTPVARVEDDSVRITFINHATFLIQFAGMNLLTDPVWSKRVSPLRWAGPRRFHAPGIPLDRLPLIDAVLLSHNHYDHCDFHTLRALLRRNPRMRLIAPLGHDVMAEELGFLRQESLDWWSSCRLKGRAITLVPARHWGARTLWDKCRTLWGGFVIETPQGPLYFAGDTAYSDGFQRIRTRMGPMSLALLPVGAYQPHWCMEDVHLEPHEAVRAHHELGCQASMACHFGCFSLANDGQHEPQGVVESLRHHGHIDAQTLHLPTPGAPMIFRDGQLKPLADADRG</sequence>
<evidence type="ECO:0000313" key="3">
    <source>
        <dbReference type="Proteomes" id="UP000267342"/>
    </source>
</evidence>
<proteinExistence type="predicted"/>
<dbReference type="GO" id="GO:0005737">
    <property type="term" value="C:cytoplasm"/>
    <property type="evidence" value="ECO:0007669"/>
    <property type="project" value="TreeGrafter"/>
</dbReference>
<name>A0A348HBP3_9GAMM</name>
<evidence type="ECO:0000313" key="2">
    <source>
        <dbReference type="EMBL" id="BBG29045.1"/>
    </source>
</evidence>
<dbReference type="Proteomes" id="UP000267342">
    <property type="component" value="Chromosome"/>
</dbReference>
<feature type="domain" description="Metallo-beta-lactamase" evidence="1">
    <location>
        <begin position="100"/>
        <end position="297"/>
    </location>
</feature>
<dbReference type="Gene3D" id="3.60.15.10">
    <property type="entry name" value="Ribonuclease Z/Hydroxyacylglutathione hydrolase-like"/>
    <property type="match status" value="1"/>
</dbReference>
<evidence type="ECO:0000259" key="1">
    <source>
        <dbReference type="Pfam" id="PF12706"/>
    </source>
</evidence>
<dbReference type="PANTHER" id="PTHR15032">
    <property type="entry name" value="N-ACYL-PHOSPHATIDYLETHANOLAMINE-HYDROLYZING PHOSPHOLIPASE D"/>
    <property type="match status" value="1"/>
</dbReference>
<protein>
    <submittedName>
        <fullName evidence="2">Predicted Zn-dependent hydrolases</fullName>
    </submittedName>
</protein>
<organism evidence="2 3">
    <name type="scientific">Zymobacter palmae</name>
    <dbReference type="NCBI Taxonomy" id="33074"/>
    <lineage>
        <taxon>Bacteria</taxon>
        <taxon>Pseudomonadati</taxon>
        <taxon>Pseudomonadota</taxon>
        <taxon>Gammaproteobacteria</taxon>
        <taxon>Oceanospirillales</taxon>
        <taxon>Halomonadaceae</taxon>
        <taxon>Zymobacter group</taxon>
        <taxon>Zymobacter</taxon>
    </lineage>
</organism>
<accession>A0A348HBP3</accession>
<dbReference type="GO" id="GO:0016787">
    <property type="term" value="F:hydrolase activity"/>
    <property type="evidence" value="ECO:0007669"/>
    <property type="project" value="UniProtKB-KW"/>
</dbReference>
<dbReference type="SUPFAM" id="SSF56281">
    <property type="entry name" value="Metallo-hydrolase/oxidoreductase"/>
    <property type="match status" value="1"/>
</dbReference>
<dbReference type="KEGG" id="zpl:ZBT109_0247"/>
<dbReference type="AlphaFoldDB" id="A0A348HBP3"/>
<dbReference type="PANTHER" id="PTHR15032:SF4">
    <property type="entry name" value="N-ACYL-PHOSPHATIDYLETHANOLAMINE-HYDROLYZING PHOSPHOLIPASE D"/>
    <property type="match status" value="1"/>
</dbReference>